<feature type="DNA-binding region" description="H-T-H motif" evidence="4">
    <location>
        <begin position="37"/>
        <end position="56"/>
    </location>
</feature>
<dbReference type="Proteomes" id="UP001596496">
    <property type="component" value="Unassembled WGS sequence"/>
</dbReference>
<keyword evidence="7" id="KW-1185">Reference proteome</keyword>
<keyword evidence="3" id="KW-0804">Transcription</keyword>
<sequence>MPRISAPTVAQHRAAQRRALLDAARAILAEGAGTAPGPADVTARAGLARSSFYQYFRSRQDLLDALVQDLFPRWSQRVVGEMAEASGPGERVLAYVDANLRLVAEGEHTIARALAAVAPGEGLDAGSKDMHQRLLHPLIDALGEMGASDPAAIAEMINAVVYAASRMIESGSAEQAVRSRARELLAPYLLNGRPDGGAAR</sequence>
<keyword evidence="1" id="KW-0805">Transcription regulation</keyword>
<gene>
    <name evidence="6" type="ORF">ACFQSB_35420</name>
</gene>
<evidence type="ECO:0000256" key="3">
    <source>
        <dbReference type="ARBA" id="ARBA00023163"/>
    </source>
</evidence>
<accession>A0ABW2PHM1</accession>
<comment type="caution">
    <text evidence="6">The sequence shown here is derived from an EMBL/GenBank/DDBJ whole genome shotgun (WGS) entry which is preliminary data.</text>
</comment>
<name>A0ABW2PHM1_9ACTN</name>
<dbReference type="PROSITE" id="PS50977">
    <property type="entry name" value="HTH_TETR_2"/>
    <property type="match status" value="1"/>
</dbReference>
<dbReference type="PANTHER" id="PTHR47506:SF6">
    <property type="entry name" value="HTH-TYPE TRANSCRIPTIONAL REPRESSOR NEMR"/>
    <property type="match status" value="1"/>
</dbReference>
<protein>
    <submittedName>
        <fullName evidence="6">TetR/AcrR family transcriptional regulator</fullName>
    </submittedName>
</protein>
<evidence type="ECO:0000313" key="7">
    <source>
        <dbReference type="Proteomes" id="UP001596496"/>
    </source>
</evidence>
<evidence type="ECO:0000313" key="6">
    <source>
        <dbReference type="EMBL" id="MFC7387540.1"/>
    </source>
</evidence>
<dbReference type="RefSeq" id="WP_380831289.1">
    <property type="nucleotide sequence ID" value="NZ_JBHTCG010000040.1"/>
</dbReference>
<evidence type="ECO:0000256" key="4">
    <source>
        <dbReference type="PROSITE-ProRule" id="PRU00335"/>
    </source>
</evidence>
<dbReference type="EMBL" id="JBHTCG010000040">
    <property type="protein sequence ID" value="MFC7387540.1"/>
    <property type="molecule type" value="Genomic_DNA"/>
</dbReference>
<dbReference type="InterPro" id="IPR001647">
    <property type="entry name" value="HTH_TetR"/>
</dbReference>
<evidence type="ECO:0000256" key="1">
    <source>
        <dbReference type="ARBA" id="ARBA00023015"/>
    </source>
</evidence>
<organism evidence="6 7">
    <name type="scientific">Sphaerisporangium rhizosphaerae</name>
    <dbReference type="NCBI Taxonomy" id="2269375"/>
    <lineage>
        <taxon>Bacteria</taxon>
        <taxon>Bacillati</taxon>
        <taxon>Actinomycetota</taxon>
        <taxon>Actinomycetes</taxon>
        <taxon>Streptosporangiales</taxon>
        <taxon>Streptosporangiaceae</taxon>
        <taxon>Sphaerisporangium</taxon>
    </lineage>
</organism>
<dbReference type="Gene3D" id="1.10.357.10">
    <property type="entry name" value="Tetracycline Repressor, domain 2"/>
    <property type="match status" value="1"/>
</dbReference>
<dbReference type="PANTHER" id="PTHR47506">
    <property type="entry name" value="TRANSCRIPTIONAL REGULATORY PROTEIN"/>
    <property type="match status" value="1"/>
</dbReference>
<dbReference type="Pfam" id="PF00440">
    <property type="entry name" value="TetR_N"/>
    <property type="match status" value="1"/>
</dbReference>
<keyword evidence="2 4" id="KW-0238">DNA-binding</keyword>
<evidence type="ECO:0000256" key="2">
    <source>
        <dbReference type="ARBA" id="ARBA00023125"/>
    </source>
</evidence>
<proteinExistence type="predicted"/>
<dbReference type="InterPro" id="IPR009057">
    <property type="entry name" value="Homeodomain-like_sf"/>
</dbReference>
<dbReference type="PRINTS" id="PR00455">
    <property type="entry name" value="HTHTETR"/>
</dbReference>
<reference evidence="7" key="1">
    <citation type="journal article" date="2019" name="Int. J. Syst. Evol. Microbiol.">
        <title>The Global Catalogue of Microorganisms (GCM) 10K type strain sequencing project: providing services to taxonomists for standard genome sequencing and annotation.</title>
        <authorList>
            <consortium name="The Broad Institute Genomics Platform"/>
            <consortium name="The Broad Institute Genome Sequencing Center for Infectious Disease"/>
            <person name="Wu L."/>
            <person name="Ma J."/>
        </authorList>
    </citation>
    <scope>NUCLEOTIDE SEQUENCE [LARGE SCALE GENOMIC DNA]</scope>
    <source>
        <strain evidence="7">CECT 7649</strain>
    </source>
</reference>
<dbReference type="SUPFAM" id="SSF46689">
    <property type="entry name" value="Homeodomain-like"/>
    <property type="match status" value="1"/>
</dbReference>
<feature type="domain" description="HTH tetR-type" evidence="5">
    <location>
        <begin position="14"/>
        <end position="74"/>
    </location>
</feature>
<evidence type="ECO:0000259" key="5">
    <source>
        <dbReference type="PROSITE" id="PS50977"/>
    </source>
</evidence>